<accession>A0AAW8W1E3</accession>
<evidence type="ECO:0000256" key="1">
    <source>
        <dbReference type="SAM" id="SignalP"/>
    </source>
</evidence>
<name>A0AAW8W1E3_9LACO</name>
<dbReference type="AlphaFoldDB" id="A0AAW8W1E3"/>
<evidence type="ECO:0000313" key="2">
    <source>
        <dbReference type="EMBL" id="MDT7013109.1"/>
    </source>
</evidence>
<dbReference type="EMBL" id="JAVLAM010000001">
    <property type="protein sequence ID" value="MDT7013109.1"/>
    <property type="molecule type" value="Genomic_DNA"/>
</dbReference>
<feature type="signal peptide" evidence="1">
    <location>
        <begin position="1"/>
        <end position="23"/>
    </location>
</feature>
<dbReference type="Proteomes" id="UP001254075">
    <property type="component" value="Unassembled WGS sequence"/>
</dbReference>
<evidence type="ECO:0000313" key="3">
    <source>
        <dbReference type="Proteomes" id="UP001254075"/>
    </source>
</evidence>
<gene>
    <name evidence="2" type="ORF">RI532_01525</name>
</gene>
<comment type="caution">
    <text evidence="2">The sequence shown here is derived from an EMBL/GenBank/DDBJ whole genome shotgun (WGS) entry which is preliminary data.</text>
</comment>
<feature type="chain" id="PRO_5044015588" evidence="1">
    <location>
        <begin position="24"/>
        <end position="285"/>
    </location>
</feature>
<reference evidence="2" key="1">
    <citation type="submission" date="2023-08" db="EMBL/GenBank/DDBJ databases">
        <authorList>
            <person name="Page C.A."/>
            <person name="Perez-Diaz I.M."/>
        </authorList>
    </citation>
    <scope>NUCLEOTIDE SEQUENCE</scope>
    <source>
        <strain evidence="2">3.8.38</strain>
    </source>
</reference>
<keyword evidence="1" id="KW-0732">Signal</keyword>
<proteinExistence type="predicted"/>
<sequence length="285" mass="30316">MKKVAMVAAAAAMVLPLGLGAIAPVNTGVTTVYAATKKAAKKTTLTLLSSKTLKKTAYHAKRQAALNKALFAADKATVTISKKGVLTPKTTVYATKKIVVKTRATKTTKAKTLTCVYVKSANGKVKGWIALDQLTKGKAVATKKTTKKTNAKKTTKKAATKKALTKKTAKKDTVAATAAAKVAKKTTKKTTKKATKTYQLVSAKKLKKTAYHYTTKRPAYFTGKFAADRSVVTLSKKGVLPAKKTVYATKAITVKQGKKTVKYLYVTTKKAKGFVLASALTAGKF</sequence>
<organism evidence="2 3">
    <name type="scientific">Levilactobacillus namurensis</name>
    <dbReference type="NCBI Taxonomy" id="380393"/>
    <lineage>
        <taxon>Bacteria</taxon>
        <taxon>Bacillati</taxon>
        <taxon>Bacillota</taxon>
        <taxon>Bacilli</taxon>
        <taxon>Lactobacillales</taxon>
        <taxon>Lactobacillaceae</taxon>
        <taxon>Levilactobacillus</taxon>
    </lineage>
</organism>
<protein>
    <submittedName>
        <fullName evidence="2">Uncharacterized protein</fullName>
    </submittedName>
</protein>